<dbReference type="KEGG" id="lgi:LOTGIDRAFT_233581"/>
<dbReference type="Proteomes" id="UP000030746">
    <property type="component" value="Unassembled WGS sequence"/>
</dbReference>
<dbReference type="RefSeq" id="XP_009058440.1">
    <property type="nucleotide sequence ID" value="XM_009060192.1"/>
</dbReference>
<dbReference type="HOGENOM" id="CLU_1148339_0_0_1"/>
<accession>V3ZHN5</accession>
<dbReference type="GeneID" id="20249308"/>
<proteinExistence type="predicted"/>
<gene>
    <name evidence="1" type="ORF">LOTGIDRAFT_233581</name>
</gene>
<dbReference type="OMA" id="QEYPAAH"/>
<evidence type="ECO:0000313" key="1">
    <source>
        <dbReference type="EMBL" id="ESO90783.1"/>
    </source>
</evidence>
<evidence type="ECO:0000313" key="2">
    <source>
        <dbReference type="Proteomes" id="UP000030746"/>
    </source>
</evidence>
<dbReference type="CTD" id="20249308"/>
<keyword evidence="2" id="KW-1185">Reference proteome</keyword>
<dbReference type="OrthoDB" id="6219776at2759"/>
<name>V3ZHN5_LOTGI</name>
<organism evidence="1 2">
    <name type="scientific">Lottia gigantea</name>
    <name type="common">Giant owl limpet</name>
    <dbReference type="NCBI Taxonomy" id="225164"/>
    <lineage>
        <taxon>Eukaryota</taxon>
        <taxon>Metazoa</taxon>
        <taxon>Spiralia</taxon>
        <taxon>Lophotrochozoa</taxon>
        <taxon>Mollusca</taxon>
        <taxon>Gastropoda</taxon>
        <taxon>Patellogastropoda</taxon>
        <taxon>Lottioidea</taxon>
        <taxon>Lottiidae</taxon>
        <taxon>Lottia</taxon>
    </lineage>
</organism>
<dbReference type="EMBL" id="KB202325">
    <property type="protein sequence ID" value="ESO90783.1"/>
    <property type="molecule type" value="Genomic_DNA"/>
</dbReference>
<dbReference type="AlphaFoldDB" id="V3ZHN5"/>
<protein>
    <submittedName>
        <fullName evidence="1">Uncharacterized protein</fullName>
    </submittedName>
</protein>
<reference evidence="1 2" key="1">
    <citation type="journal article" date="2013" name="Nature">
        <title>Insights into bilaterian evolution from three spiralian genomes.</title>
        <authorList>
            <person name="Simakov O."/>
            <person name="Marletaz F."/>
            <person name="Cho S.J."/>
            <person name="Edsinger-Gonzales E."/>
            <person name="Havlak P."/>
            <person name="Hellsten U."/>
            <person name="Kuo D.H."/>
            <person name="Larsson T."/>
            <person name="Lv J."/>
            <person name="Arendt D."/>
            <person name="Savage R."/>
            <person name="Osoegawa K."/>
            <person name="de Jong P."/>
            <person name="Grimwood J."/>
            <person name="Chapman J.A."/>
            <person name="Shapiro H."/>
            <person name="Aerts A."/>
            <person name="Otillar R.P."/>
            <person name="Terry A.Y."/>
            <person name="Boore J.L."/>
            <person name="Grigoriev I.V."/>
            <person name="Lindberg D.R."/>
            <person name="Seaver E.C."/>
            <person name="Weisblat D.A."/>
            <person name="Putnam N.H."/>
            <person name="Rokhsar D.S."/>
        </authorList>
    </citation>
    <scope>NUCLEOTIDE SEQUENCE [LARGE SCALE GENOMIC DNA]</scope>
</reference>
<sequence length="242" mass="28459">MPKPKSKQTFNSTYESTLNNEPFARGSCLLFIRYRIELDQRMRNAVVRFLGRLKQYGGSVLGFANKTTVVEAPADSGWLAHDDWCFLVLAFPAQSKARLWYISEPELKQHDFPPPSNGIDVFTVPIRYVPDSIKSTYCWFEFDHIQNKKEFTSEYVDQVRQLYDDNTIDHGLAFIKDNEDEMIDRLRDSWMKPRSHYCLSLFDSEDQFWQIHEGDSYKPLKEKRRQLCDTTCIVFTIDPRIS</sequence>